<dbReference type="InterPro" id="IPR036228">
    <property type="entry name" value="ATP_synth_F0_dsu_sf_mt"/>
</dbReference>
<dbReference type="GO" id="GO:0015986">
    <property type="term" value="P:proton motive force-driven ATP synthesis"/>
    <property type="evidence" value="ECO:0007669"/>
    <property type="project" value="UniProtKB-UniRule"/>
</dbReference>
<gene>
    <name evidence="12" type="ORF">ABMA28_007724</name>
</gene>
<keyword evidence="3 10" id="KW-0813">Transport</keyword>
<dbReference type="GO" id="GO:0005743">
    <property type="term" value="C:mitochondrial inner membrane"/>
    <property type="evidence" value="ECO:0007669"/>
    <property type="project" value="UniProtKB-SubCell"/>
</dbReference>
<evidence type="ECO:0000256" key="5">
    <source>
        <dbReference type="ARBA" id="ARBA00022781"/>
    </source>
</evidence>
<keyword evidence="7 10" id="KW-0406">Ion transport</keyword>
<protein>
    <recommendedName>
        <fullName evidence="10">ATP synthase subunit d, mitochondrial</fullName>
    </recommendedName>
</protein>
<proteinExistence type="inferred from homology"/>
<name>A0ABD0SII6_LOXSC</name>
<evidence type="ECO:0000256" key="11">
    <source>
        <dbReference type="SAM" id="MobiDB-lite"/>
    </source>
</evidence>
<evidence type="ECO:0000256" key="9">
    <source>
        <dbReference type="ARBA" id="ARBA00023136"/>
    </source>
</evidence>
<comment type="subcellular location">
    <subcellularLocation>
        <location evidence="1 10">Mitochondrion inner membrane</location>
    </subcellularLocation>
</comment>
<organism evidence="12 13">
    <name type="scientific">Loxostege sticticalis</name>
    <name type="common">Beet webworm moth</name>
    <dbReference type="NCBI Taxonomy" id="481309"/>
    <lineage>
        <taxon>Eukaryota</taxon>
        <taxon>Metazoa</taxon>
        <taxon>Ecdysozoa</taxon>
        <taxon>Arthropoda</taxon>
        <taxon>Hexapoda</taxon>
        <taxon>Insecta</taxon>
        <taxon>Pterygota</taxon>
        <taxon>Neoptera</taxon>
        <taxon>Endopterygota</taxon>
        <taxon>Lepidoptera</taxon>
        <taxon>Glossata</taxon>
        <taxon>Ditrysia</taxon>
        <taxon>Pyraloidea</taxon>
        <taxon>Crambidae</taxon>
        <taxon>Pyraustinae</taxon>
        <taxon>Loxostege</taxon>
    </lineage>
</organism>
<evidence type="ECO:0000256" key="1">
    <source>
        <dbReference type="ARBA" id="ARBA00004273"/>
    </source>
</evidence>
<dbReference type="Pfam" id="PF05873">
    <property type="entry name" value="Mt_ATP-synt_D"/>
    <property type="match status" value="1"/>
</dbReference>
<evidence type="ECO:0000313" key="13">
    <source>
        <dbReference type="Proteomes" id="UP001549921"/>
    </source>
</evidence>
<comment type="caution">
    <text evidence="12">The sequence shown here is derived from an EMBL/GenBank/DDBJ whole genome shotgun (WGS) entry which is preliminary data.</text>
</comment>
<evidence type="ECO:0000256" key="7">
    <source>
        <dbReference type="ARBA" id="ARBA00023065"/>
    </source>
</evidence>
<feature type="region of interest" description="Disordered" evidence="11">
    <location>
        <begin position="148"/>
        <end position="174"/>
    </location>
</feature>
<sequence>MAKRFTKSSINWAEFEKKVPPDQKAKFFAFKAKSDAYLRRVLANPPEPPKIDWAQYSKTVPIPGLVDKLKTEYEKFQVPFPEDTLSAKVDEQWKALEPEIKRFCAEMQTDIDKASKELARIKALPKFEDMTMEMYADMFPDQALDPVKKPSYWPHTPEEQVGYKPPEVKAEKKN</sequence>
<dbReference type="AlphaFoldDB" id="A0ABD0SII6"/>
<dbReference type="PANTHER" id="PTHR12700">
    <property type="entry name" value="ATP SYNTHASE SUBUNIT D, MITOCHONDRIAL"/>
    <property type="match status" value="1"/>
</dbReference>
<evidence type="ECO:0000256" key="2">
    <source>
        <dbReference type="ARBA" id="ARBA00006842"/>
    </source>
</evidence>
<dbReference type="PIRSF" id="PIRSF005514">
    <property type="entry name" value="ATPase_F0_D_mt"/>
    <property type="match status" value="1"/>
</dbReference>
<accession>A0ABD0SII6</accession>
<dbReference type="SUPFAM" id="SSF161065">
    <property type="entry name" value="ATP synthase D chain-like"/>
    <property type="match status" value="1"/>
</dbReference>
<evidence type="ECO:0000256" key="3">
    <source>
        <dbReference type="ARBA" id="ARBA00022448"/>
    </source>
</evidence>
<dbReference type="Proteomes" id="UP001549921">
    <property type="component" value="Unassembled WGS sequence"/>
</dbReference>
<dbReference type="Gene3D" id="6.10.280.70">
    <property type="match status" value="1"/>
</dbReference>
<dbReference type="GO" id="GO:1902600">
    <property type="term" value="P:proton transmembrane transport"/>
    <property type="evidence" value="ECO:0007669"/>
    <property type="project" value="UniProtKB-KW"/>
</dbReference>
<keyword evidence="4" id="KW-0138">CF(0)</keyword>
<keyword evidence="6 10" id="KW-0999">Mitochondrion inner membrane</keyword>
<dbReference type="InterPro" id="IPR008689">
    <property type="entry name" value="ATP_synth_F0_dsu_mt"/>
</dbReference>
<dbReference type="GO" id="GO:0045259">
    <property type="term" value="C:proton-transporting ATP synthase complex"/>
    <property type="evidence" value="ECO:0007669"/>
    <property type="project" value="UniProtKB-KW"/>
</dbReference>
<dbReference type="EMBL" id="JBEDNZ010000020">
    <property type="protein sequence ID" value="KAL0819656.1"/>
    <property type="molecule type" value="Genomic_DNA"/>
</dbReference>
<evidence type="ECO:0000256" key="8">
    <source>
        <dbReference type="ARBA" id="ARBA00023128"/>
    </source>
</evidence>
<comment type="similarity">
    <text evidence="2 10">Belongs to the ATPase d subunit family.</text>
</comment>
<evidence type="ECO:0000256" key="4">
    <source>
        <dbReference type="ARBA" id="ARBA00022547"/>
    </source>
</evidence>
<evidence type="ECO:0000313" key="12">
    <source>
        <dbReference type="EMBL" id="KAL0819656.1"/>
    </source>
</evidence>
<keyword evidence="5 10" id="KW-0375">Hydrogen ion transport</keyword>
<keyword evidence="9 10" id="KW-0472">Membrane</keyword>
<keyword evidence="8 10" id="KW-0496">Mitochondrion</keyword>
<evidence type="ECO:0000256" key="6">
    <source>
        <dbReference type="ARBA" id="ARBA00022792"/>
    </source>
</evidence>
<evidence type="ECO:0000256" key="10">
    <source>
        <dbReference type="PIRNR" id="PIRNR005514"/>
    </source>
</evidence>
<comment type="function">
    <text evidence="10">Mitochondrial membrane ATP synthase (F(1)F(0) ATP synthase or Complex V) produces ATP from ADP in the presence of a proton gradient across the membrane which is generated by electron transport complexes of the respiratory chain. F-type ATPases consist of two structural domains, F(1) - containing the extramembraneous catalytic core, and F(0) - containing the membrane proton channel, linked together by a central stalk and a peripheral stalk. During catalysis, ATP synthesis in the catalytic domain of F(1) is coupled via a rotary mechanism of the central stalk subunits to proton translocation.</text>
</comment>
<reference evidence="12 13" key="1">
    <citation type="submission" date="2024-06" db="EMBL/GenBank/DDBJ databases">
        <title>A chromosome-level genome assembly of beet webworm, Loxostege sticticalis.</title>
        <authorList>
            <person name="Zhang Y."/>
        </authorList>
    </citation>
    <scope>NUCLEOTIDE SEQUENCE [LARGE SCALE GENOMIC DNA]</scope>
    <source>
        <strain evidence="12">AQ028</strain>
        <tissue evidence="12">Male pupae</tissue>
    </source>
</reference>